<dbReference type="InterPro" id="IPR006311">
    <property type="entry name" value="TAT_signal"/>
</dbReference>
<dbReference type="Proteomes" id="UP000253529">
    <property type="component" value="Unassembled WGS sequence"/>
</dbReference>
<accession>A0A366FRH9</accession>
<sequence>MFFGRESHPGGSMNAITRRSLIVSGAALASGALLGSAEAATGSISIRILSAGFIFGASVGSGILRFEGTDFRLRIGGVSAGATIGASGTDLVGSAYHLRQPADIEGIYSAIGAGMSVAGGRSVAQLTNARGVVLKLHGRQMGLMFSIDLSGMSIALG</sequence>
<dbReference type="PROSITE" id="PS51318">
    <property type="entry name" value="TAT"/>
    <property type="match status" value="1"/>
</dbReference>
<name>A0A366FRH9_9HYPH</name>
<reference evidence="2 3" key="1">
    <citation type="submission" date="2018-06" db="EMBL/GenBank/DDBJ databases">
        <title>Genomic Encyclopedia of Type Strains, Phase IV (KMG-IV): sequencing the most valuable type-strain genomes for metagenomic binning, comparative biology and taxonomic classification.</title>
        <authorList>
            <person name="Goeker M."/>
        </authorList>
    </citation>
    <scope>NUCLEOTIDE SEQUENCE [LARGE SCALE GENOMIC DNA]</scope>
    <source>
        <strain evidence="2 3">DSM 24875</strain>
    </source>
</reference>
<evidence type="ECO:0000313" key="2">
    <source>
        <dbReference type="EMBL" id="RBP17151.1"/>
    </source>
</evidence>
<evidence type="ECO:0000256" key="1">
    <source>
        <dbReference type="SAM" id="Phobius"/>
    </source>
</evidence>
<feature type="transmembrane region" description="Helical" evidence="1">
    <location>
        <begin position="49"/>
        <end position="66"/>
    </location>
</feature>
<organism evidence="2 3">
    <name type="scientific">Roseiarcus fermentans</name>
    <dbReference type="NCBI Taxonomy" id="1473586"/>
    <lineage>
        <taxon>Bacteria</taxon>
        <taxon>Pseudomonadati</taxon>
        <taxon>Pseudomonadota</taxon>
        <taxon>Alphaproteobacteria</taxon>
        <taxon>Hyphomicrobiales</taxon>
        <taxon>Roseiarcaceae</taxon>
        <taxon>Roseiarcus</taxon>
    </lineage>
</organism>
<proteinExistence type="predicted"/>
<keyword evidence="1" id="KW-0472">Membrane</keyword>
<gene>
    <name evidence="2" type="ORF">DFR50_10336</name>
</gene>
<comment type="caution">
    <text evidence="2">The sequence shown here is derived from an EMBL/GenBank/DDBJ whole genome shotgun (WGS) entry which is preliminary data.</text>
</comment>
<keyword evidence="1" id="KW-0812">Transmembrane</keyword>
<dbReference type="AlphaFoldDB" id="A0A366FRH9"/>
<keyword evidence="1" id="KW-1133">Transmembrane helix</keyword>
<dbReference type="EMBL" id="QNRK01000003">
    <property type="protein sequence ID" value="RBP17151.1"/>
    <property type="molecule type" value="Genomic_DNA"/>
</dbReference>
<protein>
    <submittedName>
        <fullName evidence="2">Uncharacterized protein</fullName>
    </submittedName>
</protein>
<keyword evidence="3" id="KW-1185">Reference proteome</keyword>
<evidence type="ECO:0000313" key="3">
    <source>
        <dbReference type="Proteomes" id="UP000253529"/>
    </source>
</evidence>